<dbReference type="Gene3D" id="3.80.10.10">
    <property type="entry name" value="Ribonuclease Inhibitor"/>
    <property type="match status" value="3"/>
</dbReference>
<gene>
    <name evidence="2" type="ORF">FPE_LOCUS3183</name>
</gene>
<dbReference type="AlphaFoldDB" id="A0AAD1YVU0"/>
<dbReference type="PANTHER" id="PTHR13318">
    <property type="entry name" value="PARTNER OF PAIRED, ISOFORM B-RELATED"/>
    <property type="match status" value="1"/>
</dbReference>
<keyword evidence="3" id="KW-1185">Reference proteome</keyword>
<dbReference type="PANTHER" id="PTHR13318:SF101">
    <property type="entry name" value="F-BOX_LRR PROTEIN"/>
    <property type="match status" value="1"/>
</dbReference>
<name>A0AAD1YVU0_9LAMI</name>
<dbReference type="EMBL" id="OU503037">
    <property type="protein sequence ID" value="CAI9755752.1"/>
    <property type="molecule type" value="Genomic_DNA"/>
</dbReference>
<reference evidence="2" key="1">
    <citation type="submission" date="2023-05" db="EMBL/GenBank/DDBJ databases">
        <authorList>
            <person name="Huff M."/>
        </authorList>
    </citation>
    <scope>NUCLEOTIDE SEQUENCE</scope>
</reference>
<dbReference type="InterPro" id="IPR006553">
    <property type="entry name" value="Leu-rich_rpt_Cys-con_subtyp"/>
</dbReference>
<dbReference type="InterPro" id="IPR001611">
    <property type="entry name" value="Leu-rich_rpt"/>
</dbReference>
<dbReference type="InterPro" id="IPR032675">
    <property type="entry name" value="LRR_dom_sf"/>
</dbReference>
<evidence type="ECO:0000313" key="3">
    <source>
        <dbReference type="Proteomes" id="UP000834106"/>
    </source>
</evidence>
<dbReference type="Proteomes" id="UP000834106">
    <property type="component" value="Chromosome 2"/>
</dbReference>
<protein>
    <submittedName>
        <fullName evidence="2">Uncharacterized protein</fullName>
    </submittedName>
</protein>
<dbReference type="Pfam" id="PF13516">
    <property type="entry name" value="LRR_6"/>
    <property type="match status" value="1"/>
</dbReference>
<dbReference type="GO" id="GO:0019005">
    <property type="term" value="C:SCF ubiquitin ligase complex"/>
    <property type="evidence" value="ECO:0007669"/>
    <property type="project" value="TreeGrafter"/>
</dbReference>
<proteinExistence type="predicted"/>
<accession>A0AAD1YVU0</accession>
<dbReference type="SUPFAM" id="SSF52047">
    <property type="entry name" value="RNI-like"/>
    <property type="match status" value="2"/>
</dbReference>
<dbReference type="SMART" id="SM00367">
    <property type="entry name" value="LRR_CC"/>
    <property type="match status" value="6"/>
</dbReference>
<dbReference type="GO" id="GO:0031146">
    <property type="term" value="P:SCF-dependent proteasomal ubiquitin-dependent protein catabolic process"/>
    <property type="evidence" value="ECO:0007669"/>
    <property type="project" value="TreeGrafter"/>
</dbReference>
<sequence length="482" mass="53397">MKRQGENCEGRSENSGLKRSRLFNEGDRGKGTQIEVRAQNKRQGARPLATPLVDLSLRALAENAEGIVSLELIPDWLKERLTILLCHMRKMDVHMLNLLVKPCPTVIRVKNCSWLTETQFRQTFGNFDSRSLRVLQLDLCGQCMLDLVLTDTLARSLNSLPNLAIGSLRGACSLSDSGLKALVMSAPALLSINLGHCTLLTCAAIRFISYSLGSKLRELYIDGCQNIDAMLILPALRKFEHLEVLSVAGISTVSDQFISEVIRVCGRGIKELDLANCPELTDRSLKIIGSTCADLRSLNISNLHNLTDLGIEYLTNCCRSIQKLNLCNNGFSDEAIAAFLKTSGGSLMELVLKKVRKALNSLYYAACKFMLISPPTACDLTGRPNAAFSLTEYSRKLLSLDISWCRRITNEELKSIVGFCSLLKVLKIYGCSQISDEILNGDSNPFVRILGLELDPLFEPLSLNEPKEVFLRYSPLPVSPEY</sequence>
<feature type="region of interest" description="Disordered" evidence="1">
    <location>
        <begin position="1"/>
        <end position="32"/>
    </location>
</feature>
<evidence type="ECO:0000313" key="2">
    <source>
        <dbReference type="EMBL" id="CAI9755752.1"/>
    </source>
</evidence>
<evidence type="ECO:0000256" key="1">
    <source>
        <dbReference type="SAM" id="MobiDB-lite"/>
    </source>
</evidence>
<feature type="compositionally biased region" description="Basic and acidic residues" evidence="1">
    <location>
        <begin position="1"/>
        <end position="12"/>
    </location>
</feature>
<organism evidence="2 3">
    <name type="scientific">Fraxinus pennsylvanica</name>
    <dbReference type="NCBI Taxonomy" id="56036"/>
    <lineage>
        <taxon>Eukaryota</taxon>
        <taxon>Viridiplantae</taxon>
        <taxon>Streptophyta</taxon>
        <taxon>Embryophyta</taxon>
        <taxon>Tracheophyta</taxon>
        <taxon>Spermatophyta</taxon>
        <taxon>Magnoliopsida</taxon>
        <taxon>eudicotyledons</taxon>
        <taxon>Gunneridae</taxon>
        <taxon>Pentapetalae</taxon>
        <taxon>asterids</taxon>
        <taxon>lamiids</taxon>
        <taxon>Lamiales</taxon>
        <taxon>Oleaceae</taxon>
        <taxon>Oleeae</taxon>
        <taxon>Fraxinus</taxon>
    </lineage>
</organism>